<keyword evidence="2" id="KW-1185">Reference proteome</keyword>
<dbReference type="AlphaFoldDB" id="A0A918KS17"/>
<comment type="caution">
    <text evidence="1">The sequence shown here is derived from an EMBL/GenBank/DDBJ whole genome shotgun (WGS) entry which is preliminary data.</text>
</comment>
<name>A0A918KS17_9GAMM</name>
<proteinExistence type="predicted"/>
<dbReference type="EMBL" id="BMXR01000017">
    <property type="protein sequence ID" value="GGX73807.1"/>
    <property type="molecule type" value="Genomic_DNA"/>
</dbReference>
<accession>A0A918KS17</accession>
<dbReference type="Proteomes" id="UP000626148">
    <property type="component" value="Unassembled WGS sequence"/>
</dbReference>
<organism evidence="1 2">
    <name type="scientific">Saccharospirillum salsuginis</name>
    <dbReference type="NCBI Taxonomy" id="418750"/>
    <lineage>
        <taxon>Bacteria</taxon>
        <taxon>Pseudomonadati</taxon>
        <taxon>Pseudomonadota</taxon>
        <taxon>Gammaproteobacteria</taxon>
        <taxon>Oceanospirillales</taxon>
        <taxon>Saccharospirillaceae</taxon>
        <taxon>Saccharospirillum</taxon>
    </lineage>
</organism>
<evidence type="ECO:0000313" key="2">
    <source>
        <dbReference type="Proteomes" id="UP000626148"/>
    </source>
</evidence>
<gene>
    <name evidence="1" type="ORF">GCM10007392_46630</name>
</gene>
<evidence type="ECO:0000313" key="1">
    <source>
        <dbReference type="EMBL" id="GGX73807.1"/>
    </source>
</evidence>
<protein>
    <submittedName>
        <fullName evidence="1">Uncharacterized protein</fullName>
    </submittedName>
</protein>
<reference evidence="1" key="2">
    <citation type="submission" date="2020-09" db="EMBL/GenBank/DDBJ databases">
        <authorList>
            <person name="Sun Q."/>
            <person name="Kim S."/>
        </authorList>
    </citation>
    <scope>NUCLEOTIDE SEQUENCE</scope>
    <source>
        <strain evidence="1">KCTC 22169</strain>
    </source>
</reference>
<reference evidence="1" key="1">
    <citation type="journal article" date="2014" name="Int. J. Syst. Evol. Microbiol.">
        <title>Complete genome sequence of Corynebacterium casei LMG S-19264T (=DSM 44701T), isolated from a smear-ripened cheese.</title>
        <authorList>
            <consortium name="US DOE Joint Genome Institute (JGI-PGF)"/>
            <person name="Walter F."/>
            <person name="Albersmeier A."/>
            <person name="Kalinowski J."/>
            <person name="Ruckert C."/>
        </authorList>
    </citation>
    <scope>NUCLEOTIDE SEQUENCE</scope>
    <source>
        <strain evidence="1">KCTC 22169</strain>
    </source>
</reference>
<sequence>MATLGIILSGFWSRRRLGVGWRVWVVLGKKKKVAHGVRSYGIQCPCLPGGSW</sequence>